<accession>A0A8H7VI12</accession>
<organism evidence="1 2">
    <name type="scientific">Circinella minor</name>
    <dbReference type="NCBI Taxonomy" id="1195481"/>
    <lineage>
        <taxon>Eukaryota</taxon>
        <taxon>Fungi</taxon>
        <taxon>Fungi incertae sedis</taxon>
        <taxon>Mucoromycota</taxon>
        <taxon>Mucoromycotina</taxon>
        <taxon>Mucoromycetes</taxon>
        <taxon>Mucorales</taxon>
        <taxon>Lichtheimiaceae</taxon>
        <taxon>Circinella</taxon>
    </lineage>
</organism>
<gene>
    <name evidence="1" type="ORF">INT45_012353</name>
</gene>
<protein>
    <submittedName>
        <fullName evidence="1">Uncharacterized protein</fullName>
    </submittedName>
</protein>
<dbReference type="Proteomes" id="UP000646827">
    <property type="component" value="Unassembled WGS sequence"/>
</dbReference>
<reference evidence="1 2" key="1">
    <citation type="submission" date="2020-12" db="EMBL/GenBank/DDBJ databases">
        <title>Metabolic potential, ecology and presence of endohyphal bacteria is reflected in genomic diversity of Mucoromycotina.</title>
        <authorList>
            <person name="Muszewska A."/>
            <person name="Okrasinska A."/>
            <person name="Steczkiewicz K."/>
            <person name="Drgas O."/>
            <person name="Orlowska M."/>
            <person name="Perlinska-Lenart U."/>
            <person name="Aleksandrzak-Piekarczyk T."/>
            <person name="Szatraj K."/>
            <person name="Zielenkiewicz U."/>
            <person name="Pilsyk S."/>
            <person name="Malc E."/>
            <person name="Mieczkowski P."/>
            <person name="Kruszewska J.S."/>
            <person name="Biernat P."/>
            <person name="Pawlowska J."/>
        </authorList>
    </citation>
    <scope>NUCLEOTIDE SEQUENCE [LARGE SCALE GENOMIC DNA]</scope>
    <source>
        <strain evidence="1 2">CBS 142.35</strain>
    </source>
</reference>
<dbReference type="OrthoDB" id="2282972at2759"/>
<sequence length="170" mass="19171">MTQEHSPGMLKDIFEGSVYKELKPNLLPNQSMDALDLAISLFIDGFSPFNGGNSKITIVHIVFLSLPPNERYKKKNMLQVSIILADHTGNLYSFLKPLMNELFSLENAGMEVKFRNGSVKVKTVSSISPTGRENRRYYIGSVDMPEERSNDEFKYGNEVMAIEINTSSKK</sequence>
<dbReference type="EMBL" id="JAEPRB010000170">
    <property type="protein sequence ID" value="KAG2219652.1"/>
    <property type="molecule type" value="Genomic_DNA"/>
</dbReference>
<keyword evidence="2" id="KW-1185">Reference proteome</keyword>
<proteinExistence type="predicted"/>
<evidence type="ECO:0000313" key="2">
    <source>
        <dbReference type="Proteomes" id="UP000646827"/>
    </source>
</evidence>
<evidence type="ECO:0000313" key="1">
    <source>
        <dbReference type="EMBL" id="KAG2219652.1"/>
    </source>
</evidence>
<comment type="caution">
    <text evidence="1">The sequence shown here is derived from an EMBL/GenBank/DDBJ whole genome shotgun (WGS) entry which is preliminary data.</text>
</comment>
<name>A0A8H7VI12_9FUNG</name>
<dbReference type="AlphaFoldDB" id="A0A8H7VI12"/>